<dbReference type="PATRIC" id="fig|1423813.3.peg.1125"/>
<dbReference type="EMBL" id="AYYY01000014">
    <property type="protein sequence ID" value="KRM62028.1"/>
    <property type="molecule type" value="Genomic_DNA"/>
</dbReference>
<organism evidence="1 2">
    <name type="scientific">Paucilactobacillus vaccinostercus DSM 20634</name>
    <dbReference type="NCBI Taxonomy" id="1423813"/>
    <lineage>
        <taxon>Bacteria</taxon>
        <taxon>Bacillati</taxon>
        <taxon>Bacillota</taxon>
        <taxon>Bacilli</taxon>
        <taxon>Lactobacillales</taxon>
        <taxon>Lactobacillaceae</taxon>
        <taxon>Paucilactobacillus</taxon>
    </lineage>
</organism>
<name>A0A0R2AGQ0_9LACO</name>
<proteinExistence type="predicted"/>
<comment type="caution">
    <text evidence="1">The sequence shown here is derived from an EMBL/GenBank/DDBJ whole genome shotgun (WGS) entry which is preliminary data.</text>
</comment>
<dbReference type="AlphaFoldDB" id="A0A0R2AGQ0"/>
<gene>
    <name evidence="1" type="ORF">FC26_GL001106</name>
</gene>
<protein>
    <submittedName>
        <fullName evidence="1">Uncharacterized protein</fullName>
    </submittedName>
</protein>
<dbReference type="STRING" id="1423813.FC26_GL001106"/>
<evidence type="ECO:0000313" key="1">
    <source>
        <dbReference type="EMBL" id="KRM62028.1"/>
    </source>
</evidence>
<dbReference type="Proteomes" id="UP000051733">
    <property type="component" value="Unassembled WGS sequence"/>
</dbReference>
<reference evidence="1 2" key="1">
    <citation type="journal article" date="2015" name="Genome Announc.">
        <title>Expanding the biotechnology potential of lactobacilli through comparative genomics of 213 strains and associated genera.</title>
        <authorList>
            <person name="Sun Z."/>
            <person name="Harris H.M."/>
            <person name="McCann A."/>
            <person name="Guo C."/>
            <person name="Argimon S."/>
            <person name="Zhang W."/>
            <person name="Yang X."/>
            <person name="Jeffery I.B."/>
            <person name="Cooney J.C."/>
            <person name="Kagawa T.F."/>
            <person name="Liu W."/>
            <person name="Song Y."/>
            <person name="Salvetti E."/>
            <person name="Wrobel A."/>
            <person name="Rasinkangas P."/>
            <person name="Parkhill J."/>
            <person name="Rea M.C."/>
            <person name="O'Sullivan O."/>
            <person name="Ritari J."/>
            <person name="Douillard F.P."/>
            <person name="Paul Ross R."/>
            <person name="Yang R."/>
            <person name="Briner A.E."/>
            <person name="Felis G.E."/>
            <person name="de Vos W.M."/>
            <person name="Barrangou R."/>
            <person name="Klaenhammer T.R."/>
            <person name="Caufield P.W."/>
            <person name="Cui Y."/>
            <person name="Zhang H."/>
            <person name="O'Toole P.W."/>
        </authorList>
    </citation>
    <scope>NUCLEOTIDE SEQUENCE [LARGE SCALE GENOMIC DNA]</scope>
    <source>
        <strain evidence="1 2">DSM 20634</strain>
    </source>
</reference>
<sequence length="119" mass="13660">MVISEFKEEISMSVEVPENLEEVAMRVALLKTRGRETTEKEVINQAVLDALQIFVDQELDGHYDTVKYDGAQLVIFDLMGEEISRLDPEQADFEQDFRTNADKTMLRLEDLAHRVVGSR</sequence>
<accession>A0A0R2AGQ0</accession>
<evidence type="ECO:0000313" key="2">
    <source>
        <dbReference type="Proteomes" id="UP000051733"/>
    </source>
</evidence>
<keyword evidence="2" id="KW-1185">Reference proteome</keyword>